<evidence type="ECO:0000256" key="1">
    <source>
        <dbReference type="SAM" id="Phobius"/>
    </source>
</evidence>
<organism evidence="2 3">
    <name type="scientific">Ascobolus immersus RN42</name>
    <dbReference type="NCBI Taxonomy" id="1160509"/>
    <lineage>
        <taxon>Eukaryota</taxon>
        <taxon>Fungi</taxon>
        <taxon>Dikarya</taxon>
        <taxon>Ascomycota</taxon>
        <taxon>Pezizomycotina</taxon>
        <taxon>Pezizomycetes</taxon>
        <taxon>Pezizales</taxon>
        <taxon>Ascobolaceae</taxon>
        <taxon>Ascobolus</taxon>
    </lineage>
</organism>
<feature type="transmembrane region" description="Helical" evidence="1">
    <location>
        <begin position="82"/>
        <end position="102"/>
    </location>
</feature>
<keyword evidence="1" id="KW-0472">Membrane</keyword>
<evidence type="ECO:0000313" key="2">
    <source>
        <dbReference type="EMBL" id="RPA71743.1"/>
    </source>
</evidence>
<dbReference type="Proteomes" id="UP000275078">
    <property type="component" value="Unassembled WGS sequence"/>
</dbReference>
<dbReference type="AlphaFoldDB" id="A0A3N4HBC4"/>
<accession>A0A3N4HBC4</accession>
<sequence>MDSEIEMRPEMYSETGRDDEYFVPISNSELFLRTILGAPFMLFELLLWALFSVYTTYRMHAWSALPSRLPVIDLEAGNRGAFLAFFGLSVLVGCLQAVILLYHGRSWFTRFGKGARIVDRQGVEWLCVSYIKVTLWYWVLRVSGLGAQFLMVISTMFRITPSSAASDRSCLFVTLLFTAWFFWSLLGHVTPLVILLDIVLSEGSDGQEESFVFKPVVPQVLSEKDYVGTGLNWQYGDLENSRSYGTW</sequence>
<evidence type="ECO:0000313" key="3">
    <source>
        <dbReference type="Proteomes" id="UP000275078"/>
    </source>
</evidence>
<proteinExistence type="predicted"/>
<name>A0A3N4HBC4_ASCIM</name>
<feature type="transmembrane region" description="Helical" evidence="1">
    <location>
        <begin position="135"/>
        <end position="157"/>
    </location>
</feature>
<protein>
    <submittedName>
        <fullName evidence="2">Uncharacterized protein</fullName>
    </submittedName>
</protein>
<feature type="transmembrane region" description="Helical" evidence="1">
    <location>
        <begin position="30"/>
        <end position="51"/>
    </location>
</feature>
<dbReference type="EMBL" id="ML119902">
    <property type="protein sequence ID" value="RPA71743.1"/>
    <property type="molecule type" value="Genomic_DNA"/>
</dbReference>
<keyword evidence="1" id="KW-1133">Transmembrane helix</keyword>
<keyword evidence="1" id="KW-0812">Transmembrane</keyword>
<keyword evidence="3" id="KW-1185">Reference proteome</keyword>
<gene>
    <name evidence="2" type="ORF">BJ508DRAFT_85571</name>
</gene>
<feature type="transmembrane region" description="Helical" evidence="1">
    <location>
        <begin position="169"/>
        <end position="186"/>
    </location>
</feature>
<reference evidence="2 3" key="1">
    <citation type="journal article" date="2018" name="Nat. Ecol. Evol.">
        <title>Pezizomycetes genomes reveal the molecular basis of ectomycorrhizal truffle lifestyle.</title>
        <authorList>
            <person name="Murat C."/>
            <person name="Payen T."/>
            <person name="Noel B."/>
            <person name="Kuo A."/>
            <person name="Morin E."/>
            <person name="Chen J."/>
            <person name="Kohler A."/>
            <person name="Krizsan K."/>
            <person name="Balestrini R."/>
            <person name="Da Silva C."/>
            <person name="Montanini B."/>
            <person name="Hainaut M."/>
            <person name="Levati E."/>
            <person name="Barry K.W."/>
            <person name="Belfiori B."/>
            <person name="Cichocki N."/>
            <person name="Clum A."/>
            <person name="Dockter R.B."/>
            <person name="Fauchery L."/>
            <person name="Guy J."/>
            <person name="Iotti M."/>
            <person name="Le Tacon F."/>
            <person name="Lindquist E.A."/>
            <person name="Lipzen A."/>
            <person name="Malagnac F."/>
            <person name="Mello A."/>
            <person name="Molinier V."/>
            <person name="Miyauchi S."/>
            <person name="Poulain J."/>
            <person name="Riccioni C."/>
            <person name="Rubini A."/>
            <person name="Sitrit Y."/>
            <person name="Splivallo R."/>
            <person name="Traeger S."/>
            <person name="Wang M."/>
            <person name="Zifcakova L."/>
            <person name="Wipf D."/>
            <person name="Zambonelli A."/>
            <person name="Paolocci F."/>
            <person name="Nowrousian M."/>
            <person name="Ottonello S."/>
            <person name="Baldrian P."/>
            <person name="Spatafora J.W."/>
            <person name="Henrissat B."/>
            <person name="Nagy L.G."/>
            <person name="Aury J.M."/>
            <person name="Wincker P."/>
            <person name="Grigoriev I.V."/>
            <person name="Bonfante P."/>
            <person name="Martin F.M."/>
        </authorList>
    </citation>
    <scope>NUCLEOTIDE SEQUENCE [LARGE SCALE GENOMIC DNA]</scope>
    <source>
        <strain evidence="2 3">RN42</strain>
    </source>
</reference>